<proteinExistence type="predicted"/>
<dbReference type="SMART" id="SM00471">
    <property type="entry name" value="HDc"/>
    <property type="match status" value="1"/>
</dbReference>
<dbReference type="InterPro" id="IPR003607">
    <property type="entry name" value="HD/PDEase_dom"/>
</dbReference>
<dbReference type="AlphaFoldDB" id="A0A1G7HN46"/>
<name>A0A1G7HN46_THETY</name>
<dbReference type="PROSITE" id="PS51832">
    <property type="entry name" value="HD_GYP"/>
    <property type="match status" value="1"/>
</dbReference>
<protein>
    <submittedName>
        <fullName evidence="2">HDIG domain-containing protein</fullName>
    </submittedName>
</protein>
<dbReference type="NCBIfam" id="TIGR00277">
    <property type="entry name" value="HDIG"/>
    <property type="match status" value="1"/>
</dbReference>
<dbReference type="PANTHER" id="PTHR43155">
    <property type="entry name" value="CYCLIC DI-GMP PHOSPHODIESTERASE PA4108-RELATED"/>
    <property type="match status" value="1"/>
</dbReference>
<gene>
    <name evidence="2" type="ORF">SAMN04244560_00110</name>
</gene>
<sequence>MKLYTAAINTTAIEEQLKQHQMRVSKICEEIARTMNISHSDIIELLLAAQLHDIGKLWIPRQILDKPEKLNEEEMKIVKKHVFYGYEYIKSKKMSNNIAEAVLYHHERFDGQGYIGLKGREIPLFSRIVAVADAYDAITSNRSYRKALLPETALEEIKRNSGTRFDPEIADTFIKLRVYKINK</sequence>
<dbReference type="CDD" id="cd00077">
    <property type="entry name" value="HDc"/>
    <property type="match status" value="1"/>
</dbReference>
<dbReference type="InterPro" id="IPR006675">
    <property type="entry name" value="HDIG_dom"/>
</dbReference>
<feature type="domain" description="HD-GYP" evidence="1">
    <location>
        <begin position="1"/>
        <end position="183"/>
    </location>
</feature>
<dbReference type="EMBL" id="FNBS01000002">
    <property type="protein sequence ID" value="SDF01877.1"/>
    <property type="molecule type" value="Genomic_DNA"/>
</dbReference>
<organism evidence="2 3">
    <name type="scientific">Thermoanaerobacter thermohydrosulfuricus</name>
    <name type="common">Clostridium thermohydrosulfuricum</name>
    <dbReference type="NCBI Taxonomy" id="1516"/>
    <lineage>
        <taxon>Bacteria</taxon>
        <taxon>Bacillati</taxon>
        <taxon>Bacillota</taxon>
        <taxon>Clostridia</taxon>
        <taxon>Thermoanaerobacterales</taxon>
        <taxon>Thermoanaerobacteraceae</taxon>
        <taxon>Thermoanaerobacter</taxon>
    </lineage>
</organism>
<dbReference type="RefSeq" id="WP_209442453.1">
    <property type="nucleotide sequence ID" value="NZ_FNBS01000002.1"/>
</dbReference>
<dbReference type="SUPFAM" id="SSF109604">
    <property type="entry name" value="HD-domain/PDEase-like"/>
    <property type="match status" value="1"/>
</dbReference>
<dbReference type="PANTHER" id="PTHR43155:SF2">
    <property type="entry name" value="CYCLIC DI-GMP PHOSPHODIESTERASE PA4108"/>
    <property type="match status" value="1"/>
</dbReference>
<dbReference type="Pfam" id="PF13487">
    <property type="entry name" value="HD_5"/>
    <property type="match status" value="1"/>
</dbReference>
<accession>A0A1G7HN46</accession>
<reference evidence="2 3" key="1">
    <citation type="submission" date="2016-10" db="EMBL/GenBank/DDBJ databases">
        <authorList>
            <person name="de Groot N.N."/>
        </authorList>
    </citation>
    <scope>NUCLEOTIDE SEQUENCE [LARGE SCALE GENOMIC DNA]</scope>
    <source>
        <strain evidence="2 3">DSM 569</strain>
    </source>
</reference>
<evidence type="ECO:0000313" key="3">
    <source>
        <dbReference type="Proteomes" id="UP000183404"/>
    </source>
</evidence>
<dbReference type="InterPro" id="IPR037522">
    <property type="entry name" value="HD_GYP_dom"/>
</dbReference>
<dbReference type="Gene3D" id="1.10.3210.10">
    <property type="entry name" value="Hypothetical protein af1432"/>
    <property type="match status" value="1"/>
</dbReference>
<evidence type="ECO:0000259" key="1">
    <source>
        <dbReference type="PROSITE" id="PS51832"/>
    </source>
</evidence>
<dbReference type="Proteomes" id="UP000183404">
    <property type="component" value="Unassembled WGS sequence"/>
</dbReference>
<evidence type="ECO:0000313" key="2">
    <source>
        <dbReference type="EMBL" id="SDF01877.1"/>
    </source>
</evidence>